<keyword evidence="2" id="KW-1185">Reference proteome</keyword>
<sequence length="91" mass="10430">MLPERQRGRGHQHRALRLFTPLEPGEPLPAALRRELMEELALDVDLAEGGELLWMPDQMVTRPGPTPPPRELHLVHRLHISPRVRARLATE</sequence>
<comment type="caution">
    <text evidence="1">The sequence shown here is derived from an EMBL/GenBank/DDBJ whole genome shotgun (WGS) entry which is preliminary data.</text>
</comment>
<reference evidence="2" key="1">
    <citation type="journal article" date="2019" name="Int. J. Syst. Evol. Microbiol.">
        <title>The Global Catalogue of Microorganisms (GCM) 10K type strain sequencing project: providing services to taxonomists for standard genome sequencing and annotation.</title>
        <authorList>
            <consortium name="The Broad Institute Genomics Platform"/>
            <consortium name="The Broad Institute Genome Sequencing Center for Infectious Disease"/>
            <person name="Wu L."/>
            <person name="Ma J."/>
        </authorList>
    </citation>
    <scope>NUCLEOTIDE SEQUENCE [LARGE SCALE GENOMIC DNA]</scope>
    <source>
        <strain evidence="2">CGMCC 4.7349</strain>
    </source>
</reference>
<dbReference type="Proteomes" id="UP000656881">
    <property type="component" value="Unassembled WGS sequence"/>
</dbReference>
<evidence type="ECO:0000313" key="1">
    <source>
        <dbReference type="EMBL" id="GGO49010.1"/>
    </source>
</evidence>
<name>A0ABQ2M9S1_9ACTN</name>
<dbReference type="SUPFAM" id="SSF55811">
    <property type="entry name" value="Nudix"/>
    <property type="match status" value="1"/>
</dbReference>
<dbReference type="RefSeq" id="WP_229697163.1">
    <property type="nucleotide sequence ID" value="NZ_BMNG01000010.1"/>
</dbReference>
<proteinExistence type="predicted"/>
<dbReference type="InterPro" id="IPR015797">
    <property type="entry name" value="NUDIX_hydrolase-like_dom_sf"/>
</dbReference>
<gene>
    <name evidence="1" type="ORF">GCM10012286_45950</name>
</gene>
<organism evidence="1 2">
    <name type="scientific">Streptomyces lasiicapitis</name>
    <dbReference type="NCBI Taxonomy" id="1923961"/>
    <lineage>
        <taxon>Bacteria</taxon>
        <taxon>Bacillati</taxon>
        <taxon>Actinomycetota</taxon>
        <taxon>Actinomycetes</taxon>
        <taxon>Kitasatosporales</taxon>
        <taxon>Streptomycetaceae</taxon>
        <taxon>Streptomyces</taxon>
    </lineage>
</organism>
<dbReference type="Gene3D" id="3.90.79.10">
    <property type="entry name" value="Nucleoside Triphosphate Pyrophosphohydrolase"/>
    <property type="match status" value="1"/>
</dbReference>
<dbReference type="EMBL" id="BMNG01000010">
    <property type="protein sequence ID" value="GGO49010.1"/>
    <property type="molecule type" value="Genomic_DNA"/>
</dbReference>
<evidence type="ECO:0008006" key="3">
    <source>
        <dbReference type="Google" id="ProtNLM"/>
    </source>
</evidence>
<evidence type="ECO:0000313" key="2">
    <source>
        <dbReference type="Proteomes" id="UP000656881"/>
    </source>
</evidence>
<protein>
    <recommendedName>
        <fullName evidence="3">NUDIX hydrolase</fullName>
    </recommendedName>
</protein>
<accession>A0ABQ2M9S1</accession>